<dbReference type="PROSITE" id="PS51257">
    <property type="entry name" value="PROKAR_LIPOPROTEIN"/>
    <property type="match status" value="1"/>
</dbReference>
<evidence type="ECO:0000313" key="8">
    <source>
        <dbReference type="Proteomes" id="UP000249590"/>
    </source>
</evidence>
<dbReference type="SUPFAM" id="SSF53335">
    <property type="entry name" value="S-adenosyl-L-methionine-dependent methyltransferases"/>
    <property type="match status" value="1"/>
</dbReference>
<dbReference type="PANTHER" id="PTHR43182:SF1">
    <property type="entry name" value="COBALT-PRECORRIN-7 C(5)-METHYLTRANSFERASE"/>
    <property type="match status" value="1"/>
</dbReference>
<dbReference type="GO" id="GO:0009236">
    <property type="term" value="P:cobalamin biosynthetic process"/>
    <property type="evidence" value="ECO:0007669"/>
    <property type="project" value="UniProtKB-UniPathway"/>
</dbReference>
<organism evidence="7 8">
    <name type="scientific">Acuticoccus sediminis</name>
    <dbReference type="NCBI Taxonomy" id="2184697"/>
    <lineage>
        <taxon>Bacteria</taxon>
        <taxon>Pseudomonadati</taxon>
        <taxon>Pseudomonadota</taxon>
        <taxon>Alphaproteobacteria</taxon>
        <taxon>Hyphomicrobiales</taxon>
        <taxon>Amorphaceae</taxon>
        <taxon>Acuticoccus</taxon>
    </lineage>
</organism>
<evidence type="ECO:0000259" key="6">
    <source>
        <dbReference type="Pfam" id="PF00590"/>
    </source>
</evidence>
<feature type="domain" description="Tetrapyrrole methylase" evidence="6">
    <location>
        <begin position="76"/>
        <end position="202"/>
    </location>
</feature>
<dbReference type="NCBIfam" id="TIGR02467">
    <property type="entry name" value="CbiE"/>
    <property type="match status" value="1"/>
</dbReference>
<dbReference type="Proteomes" id="UP000249590">
    <property type="component" value="Unassembled WGS sequence"/>
</dbReference>
<sequence length="407" mass="41555">MRRDPPPGGSDVTQPWLTVIGCLPSGALAPGAPRDALQAEAVFGPERLLVAAGIDDARRRPWPRPFADGVAALLDRRGRATTVLASGDPLLHGIAATLLRDLAPDEMTIHPAPSAFSLAAAALRWPLDGVTQISLHTAPPRDILSSAVPGRRILALTRDGTAPKAIATALAGAGYGESPVAILEALGGPEEAVVRTTAADLAADAAGPDAHPLNVFAVECRGGPSPVRVDDLEHDGCVTRDEIRLLTIAALGIPHGGTHSGHLWDIGAGSGAVAIDWCRAGGTATLFERHPGRIAAIRANLAATRTVAAVREGDAHAAIAGATPPTHVFMGGAVADDALFAALWDALPAGGVFVTNAVTLAGEAATIARHATFGGTITRIALSHSAPIGGLMALKPAMPVLQWRAVK</sequence>
<dbReference type="GO" id="GO:0032259">
    <property type="term" value="P:methylation"/>
    <property type="evidence" value="ECO:0007669"/>
    <property type="project" value="UniProtKB-KW"/>
</dbReference>
<dbReference type="EMBL" id="QHHQ01000001">
    <property type="protein sequence ID" value="RAI03981.1"/>
    <property type="molecule type" value="Genomic_DNA"/>
</dbReference>
<dbReference type="SUPFAM" id="SSF53790">
    <property type="entry name" value="Tetrapyrrole methylase"/>
    <property type="match status" value="1"/>
</dbReference>
<keyword evidence="2" id="KW-0169">Cobalamin biosynthesis</keyword>
<dbReference type="Gene3D" id="3.40.50.150">
    <property type="entry name" value="Vaccinia Virus protein VP39"/>
    <property type="match status" value="1"/>
</dbReference>
<evidence type="ECO:0000313" key="7">
    <source>
        <dbReference type="EMBL" id="RAI03981.1"/>
    </source>
</evidence>
<dbReference type="InterPro" id="IPR006365">
    <property type="entry name" value="Cbl_synth_CobL"/>
</dbReference>
<dbReference type="InterPro" id="IPR012818">
    <property type="entry name" value="CbiE"/>
</dbReference>
<reference evidence="7 8" key="1">
    <citation type="submission" date="2018-05" db="EMBL/GenBank/DDBJ databases">
        <title>Acuticoccus sediminis sp. nov., isolated from deep-sea sediment of Indian Ocean.</title>
        <authorList>
            <person name="Liu X."/>
            <person name="Lai Q."/>
            <person name="Du Y."/>
            <person name="Sun F."/>
            <person name="Zhang X."/>
            <person name="Wang S."/>
            <person name="Shao Z."/>
        </authorList>
    </citation>
    <scope>NUCLEOTIDE SEQUENCE [LARGE SCALE GENOMIC DNA]</scope>
    <source>
        <strain evidence="7 8">PTG4-2</strain>
    </source>
</reference>
<dbReference type="AlphaFoldDB" id="A0A8B2NYR9"/>
<protein>
    <submittedName>
        <fullName evidence="7">Precorrin-6y C5,15-methyltransferase (Decarboxylating) subunit CbiE</fullName>
    </submittedName>
</protein>
<evidence type="ECO:0000256" key="3">
    <source>
        <dbReference type="ARBA" id="ARBA00022603"/>
    </source>
</evidence>
<accession>A0A8B2NYR9</accession>
<dbReference type="PANTHER" id="PTHR43182">
    <property type="entry name" value="COBALT-PRECORRIN-6B C(15)-METHYLTRANSFERASE (DECARBOXYLATING)"/>
    <property type="match status" value="1"/>
</dbReference>
<dbReference type="Pfam" id="PF00590">
    <property type="entry name" value="TP_methylase"/>
    <property type="match status" value="1"/>
</dbReference>
<gene>
    <name evidence="7" type="primary">cbiE</name>
    <name evidence="7" type="ORF">DLJ53_05825</name>
</gene>
<evidence type="ECO:0000256" key="1">
    <source>
        <dbReference type="ARBA" id="ARBA00004953"/>
    </source>
</evidence>
<dbReference type="CDD" id="cd11644">
    <property type="entry name" value="Precorrin-6Y-MT"/>
    <property type="match status" value="1"/>
</dbReference>
<proteinExistence type="predicted"/>
<keyword evidence="5" id="KW-0949">S-adenosyl-L-methionine</keyword>
<evidence type="ECO:0000256" key="5">
    <source>
        <dbReference type="ARBA" id="ARBA00022691"/>
    </source>
</evidence>
<comment type="caution">
    <text evidence="7">The sequence shown here is derived from an EMBL/GenBank/DDBJ whole genome shotgun (WGS) entry which is preliminary data.</text>
</comment>
<keyword evidence="8" id="KW-1185">Reference proteome</keyword>
<dbReference type="GO" id="GO:0008276">
    <property type="term" value="F:protein methyltransferase activity"/>
    <property type="evidence" value="ECO:0007669"/>
    <property type="project" value="InterPro"/>
</dbReference>
<dbReference type="InterPro" id="IPR035996">
    <property type="entry name" value="4pyrrol_Methylase_sf"/>
</dbReference>
<dbReference type="InterPro" id="IPR000878">
    <property type="entry name" value="4pyrrol_Mease"/>
</dbReference>
<keyword evidence="3 7" id="KW-0489">Methyltransferase</keyword>
<name>A0A8B2NYR9_9HYPH</name>
<dbReference type="PIRSF" id="PIRSF036428">
    <property type="entry name" value="CobL"/>
    <property type="match status" value="1"/>
</dbReference>
<keyword evidence="4 7" id="KW-0808">Transferase</keyword>
<dbReference type="UniPathway" id="UPA00148"/>
<dbReference type="InterPro" id="IPR050714">
    <property type="entry name" value="Cobalamin_biosynth_MTase"/>
</dbReference>
<evidence type="ECO:0000256" key="4">
    <source>
        <dbReference type="ARBA" id="ARBA00022679"/>
    </source>
</evidence>
<comment type="pathway">
    <text evidence="1">Cofactor biosynthesis; adenosylcobalamin biosynthesis.</text>
</comment>
<dbReference type="InterPro" id="IPR029063">
    <property type="entry name" value="SAM-dependent_MTases_sf"/>
</dbReference>
<evidence type="ECO:0000256" key="2">
    <source>
        <dbReference type="ARBA" id="ARBA00022573"/>
    </source>
</evidence>